<organism evidence="3 4">
    <name type="scientific">Aquamicrobium lusatiense</name>
    <dbReference type="NCBI Taxonomy" id="89772"/>
    <lineage>
        <taxon>Bacteria</taxon>
        <taxon>Pseudomonadati</taxon>
        <taxon>Pseudomonadota</taxon>
        <taxon>Alphaproteobacteria</taxon>
        <taxon>Hyphomicrobiales</taxon>
        <taxon>Phyllobacteriaceae</taxon>
        <taxon>Aquamicrobium</taxon>
    </lineage>
</organism>
<dbReference type="EMBL" id="JACHEU010000003">
    <property type="protein sequence ID" value="MBB6013882.1"/>
    <property type="molecule type" value="Genomic_DNA"/>
</dbReference>
<dbReference type="CDD" id="cd06193">
    <property type="entry name" value="siderophore_interacting"/>
    <property type="match status" value="1"/>
</dbReference>
<dbReference type="Gene3D" id="3.40.50.80">
    <property type="entry name" value="Nucleotide-binding domain of ferredoxin-NADP reductase (FNR) module"/>
    <property type="match status" value="1"/>
</dbReference>
<dbReference type="Gene3D" id="3.40.1570.10">
    <property type="entry name" value="HemS/ChuS/ChuX like domains"/>
    <property type="match status" value="2"/>
</dbReference>
<reference evidence="3 4" key="1">
    <citation type="submission" date="2020-08" db="EMBL/GenBank/DDBJ databases">
        <title>Genomic Encyclopedia of Type Strains, Phase IV (KMG-IV): sequencing the most valuable type-strain genomes for metagenomic binning, comparative biology and taxonomic classification.</title>
        <authorList>
            <person name="Goeker M."/>
        </authorList>
    </citation>
    <scope>NUCLEOTIDE SEQUENCE [LARGE SCALE GENOMIC DNA]</scope>
    <source>
        <strain evidence="3 4">DSM 11099</strain>
    </source>
</reference>
<dbReference type="SUPFAM" id="SSF144064">
    <property type="entry name" value="Heme iron utilization protein-like"/>
    <property type="match status" value="1"/>
</dbReference>
<dbReference type="CDD" id="cd16831">
    <property type="entry name" value="HemS-like_C"/>
    <property type="match status" value="1"/>
</dbReference>
<feature type="domain" description="FAD-binding FR-type" evidence="2">
    <location>
        <begin position="4"/>
        <end position="129"/>
    </location>
</feature>
<evidence type="ECO:0000259" key="2">
    <source>
        <dbReference type="PROSITE" id="PS51384"/>
    </source>
</evidence>
<comment type="caution">
    <text evidence="3">The sequence shown here is derived from an EMBL/GenBank/DDBJ whole genome shotgun (WGS) entry which is preliminary data.</text>
</comment>
<dbReference type="PANTHER" id="PTHR30157:SF0">
    <property type="entry name" value="NADPH-DEPENDENT FERRIC-CHELATE REDUCTASE"/>
    <property type="match status" value="1"/>
</dbReference>
<dbReference type="InterPro" id="IPR017938">
    <property type="entry name" value="Riboflavin_synthase-like_b-brl"/>
</dbReference>
<dbReference type="PROSITE" id="PS51384">
    <property type="entry name" value="FAD_FR"/>
    <property type="match status" value="1"/>
</dbReference>
<dbReference type="AlphaFoldDB" id="A0A7W9S4D6"/>
<dbReference type="Pfam" id="PF08021">
    <property type="entry name" value="FAD_binding_9"/>
    <property type="match status" value="1"/>
</dbReference>
<comment type="similarity">
    <text evidence="1">Belongs to the SIP oxidoreductase family.</text>
</comment>
<dbReference type="RefSeq" id="WP_183832072.1">
    <property type="nucleotide sequence ID" value="NZ_JACHEU010000003.1"/>
</dbReference>
<proteinExistence type="inferred from homology"/>
<dbReference type="GO" id="GO:0016491">
    <property type="term" value="F:oxidoreductase activity"/>
    <property type="evidence" value="ECO:0007669"/>
    <property type="project" value="InterPro"/>
</dbReference>
<dbReference type="SUPFAM" id="SSF63380">
    <property type="entry name" value="Riboflavin synthase domain-like"/>
    <property type="match status" value="1"/>
</dbReference>
<keyword evidence="4" id="KW-1185">Reference proteome</keyword>
<dbReference type="Pfam" id="PF05171">
    <property type="entry name" value="HemS"/>
    <property type="match status" value="2"/>
</dbReference>
<accession>A0A7W9S4D6</accession>
<dbReference type="PANTHER" id="PTHR30157">
    <property type="entry name" value="FERRIC REDUCTASE, NADPH-DEPENDENT"/>
    <property type="match status" value="1"/>
</dbReference>
<dbReference type="InterPro" id="IPR007037">
    <property type="entry name" value="SIP_rossman_dom"/>
</dbReference>
<name>A0A7W9S4D6_9HYPH</name>
<dbReference type="InterPro" id="IPR013113">
    <property type="entry name" value="SIP_FAD-bd"/>
</dbReference>
<sequence length="623" mass="68733">MGTADERPLRIMRVCRWVDLTPTMRRVTLAGADVGPLAGSGLHARLLFPEDDQPQWPHVSADGRPVWNRGQARMPIRAYTLRNIRADAGEVDIDFFLHDGDGVAASWAKNVKADALLGIIGPIGRPVDEADWYLFAGDESSLPPIARMLENLPHDARGLVLIEIANAQERQVLQAPAGMEIRWLQRDGEPGLPHGRLLAQAVVETPVPETGRVACWLGAELTAFQIARAHWRKLGHIDESRIHVAPYWNAAKQTRTEVKLLARPTPAELFEPVDTEGLAALWRRNLADRTPSGVPDFAAAHAVTEAHLMAALVGESVIRLDTDWEGIVQALPEAGEVTVVTRNPAATHRKHGVFDRIMWNEERPVVLDRNINLRIRLESWTHGFFAGAQIAGYDADGLHIFDSCGRSVLHVLACTPAGGEKLRELAQRFRDSDQNPRIGVHRPSPPPAAPDDAEIDVAALAAQWRSMLDTHDIFALARRHGAQRTQSYRLVPDDLAWQVDTELFFEVLKEAARQGEGVMIFVGSPGNVQIHIGQVNTVSVTAKRLSVEDETFGLEIARSHAASCWLVSKPTIDGEIRSIELFDDQGDQIAWVFGERRPGSAQAHSWHALLDRICGRTPVAIPA</sequence>
<dbReference type="InterPro" id="IPR053733">
    <property type="entry name" value="Heme_Transport_Util_sf"/>
</dbReference>
<gene>
    <name evidence="3" type="ORF">HNR59_003276</name>
</gene>
<dbReference type="InterPro" id="IPR039261">
    <property type="entry name" value="FNR_nucleotide-bd"/>
</dbReference>
<dbReference type="InterPro" id="IPR007845">
    <property type="entry name" value="HemS/ChuX_dom"/>
</dbReference>
<evidence type="ECO:0000256" key="1">
    <source>
        <dbReference type="ARBA" id="ARBA00035644"/>
    </source>
</evidence>
<dbReference type="InterPro" id="IPR039374">
    <property type="entry name" value="SIP_fam"/>
</dbReference>
<dbReference type="Gene3D" id="2.40.30.10">
    <property type="entry name" value="Translation factors"/>
    <property type="match status" value="1"/>
</dbReference>
<dbReference type="Proteomes" id="UP000533306">
    <property type="component" value="Unassembled WGS sequence"/>
</dbReference>
<evidence type="ECO:0000313" key="4">
    <source>
        <dbReference type="Proteomes" id="UP000533306"/>
    </source>
</evidence>
<dbReference type="Pfam" id="PF04954">
    <property type="entry name" value="SIP"/>
    <property type="match status" value="1"/>
</dbReference>
<protein>
    <submittedName>
        <fullName evidence="3">Putative heme degradation protein/NADPH-dependent ferric siderophore reductase</fullName>
    </submittedName>
</protein>
<dbReference type="GO" id="GO:0006826">
    <property type="term" value="P:iron ion transport"/>
    <property type="evidence" value="ECO:0007669"/>
    <property type="project" value="InterPro"/>
</dbReference>
<evidence type="ECO:0000313" key="3">
    <source>
        <dbReference type="EMBL" id="MBB6013882.1"/>
    </source>
</evidence>
<dbReference type="InterPro" id="IPR017927">
    <property type="entry name" value="FAD-bd_FR_type"/>
</dbReference>